<comment type="function">
    <text evidence="8">ADP-binding subunit of the dihydroxyacetone kinase, which is responsible for the phosphoenolpyruvate (PEP)-dependent phosphorylation of dihydroxyacetone. DhaL-ADP is converted to DhaL-ATP via a phosphoryl group transfer from DhaM and transmits it to dihydroxyacetone binds to DhaK.</text>
</comment>
<keyword evidence="11" id="KW-1185">Reference proteome</keyword>
<evidence type="ECO:0000313" key="10">
    <source>
        <dbReference type="EMBL" id="MCG3419566.1"/>
    </source>
</evidence>
<dbReference type="SUPFAM" id="SSF101473">
    <property type="entry name" value="DhaL-like"/>
    <property type="match status" value="1"/>
</dbReference>
<protein>
    <recommendedName>
        <fullName evidence="3">phosphoenolpyruvate--glycerone phosphotransferase</fullName>
        <ecNumber evidence="3">2.7.1.121</ecNumber>
    </recommendedName>
</protein>
<accession>A0AAW5B582</accession>
<evidence type="ECO:0000256" key="8">
    <source>
        <dbReference type="ARBA" id="ARBA00055771"/>
    </source>
</evidence>
<comment type="caution">
    <text evidence="10">The sequence shown here is derived from an EMBL/GenBank/DDBJ whole genome shotgun (WGS) entry which is preliminary data.</text>
</comment>
<dbReference type="AlphaFoldDB" id="A0AAW5B582"/>
<comment type="subunit">
    <text evidence="7">Homodimer. The dihydroxyacetone kinase complex is composed of a homodimer of DhaM, a homodimer of DhaK and the subunit DhaL.</text>
</comment>
<evidence type="ECO:0000256" key="3">
    <source>
        <dbReference type="ARBA" id="ARBA00012095"/>
    </source>
</evidence>
<dbReference type="EC" id="2.7.1.121" evidence="3"/>
<evidence type="ECO:0000256" key="6">
    <source>
        <dbReference type="ARBA" id="ARBA00022798"/>
    </source>
</evidence>
<gene>
    <name evidence="10" type="primary">dhaL</name>
    <name evidence="10" type="ORF">K3T81_10405</name>
</gene>
<dbReference type="InterPro" id="IPR012737">
    <property type="entry name" value="DhaK_L_YcgS"/>
</dbReference>
<dbReference type="Proteomes" id="UP001199631">
    <property type="component" value="Unassembled WGS sequence"/>
</dbReference>
<keyword evidence="6" id="KW-0319">Glycerol metabolism</keyword>
<dbReference type="EMBL" id="JAIFZM010000007">
    <property type="protein sequence ID" value="MCG3419566.1"/>
    <property type="molecule type" value="Genomic_DNA"/>
</dbReference>
<dbReference type="GO" id="GO:0004371">
    <property type="term" value="F:glycerone kinase activity"/>
    <property type="evidence" value="ECO:0007669"/>
    <property type="project" value="InterPro"/>
</dbReference>
<dbReference type="GO" id="GO:0019563">
    <property type="term" value="P:glycerol catabolic process"/>
    <property type="evidence" value="ECO:0007669"/>
    <property type="project" value="TreeGrafter"/>
</dbReference>
<sequence>MGLDVQLIVDWMKKTNEKMQENKPYLTTLDQPIGDGDHGINMARGFQEVENKVTKETYETPADVLKDVAMTLMSKVGGASGPLFGTAFLKLSTAVKGAETVSYEAFVNGIEQAVAGVKQRGKAEAGEKTMVDVWYPVSEALTEEQDFTAEVLSETAKQAMENTKDMLATKGRAAYFKDKSQGHIDPGSASSFYLFEALSDVLKERA</sequence>
<dbReference type="InterPro" id="IPR036117">
    <property type="entry name" value="DhaL_dom_sf"/>
</dbReference>
<dbReference type="FunFam" id="1.25.40.340:FF:000002">
    <property type="entry name" value="Dihydroxyacetone kinase, L subunit"/>
    <property type="match status" value="1"/>
</dbReference>
<evidence type="ECO:0000256" key="5">
    <source>
        <dbReference type="ARBA" id="ARBA00022777"/>
    </source>
</evidence>
<dbReference type="InterPro" id="IPR050861">
    <property type="entry name" value="Dihydroxyacetone_Kinase"/>
</dbReference>
<organism evidence="10 11">
    <name type="scientific">Oceanobacillus jordanicus</name>
    <dbReference type="NCBI Taxonomy" id="2867266"/>
    <lineage>
        <taxon>Bacteria</taxon>
        <taxon>Bacillati</taxon>
        <taxon>Bacillota</taxon>
        <taxon>Bacilli</taxon>
        <taxon>Bacillales</taxon>
        <taxon>Bacillaceae</taxon>
        <taxon>Oceanobacillus</taxon>
    </lineage>
</organism>
<feature type="domain" description="DhaL" evidence="9">
    <location>
        <begin position="6"/>
        <end position="200"/>
    </location>
</feature>
<reference evidence="10 11" key="1">
    <citation type="journal article" date="2022" name="Evol. Bioinform. Online">
        <title>Draft Genome Sequence of Oceanobacillus jordanicus Strain GSFE11, a Halotolerant Plant Growth-Promoting Bacterial Endophyte Isolated From the Jordan Valley.</title>
        <authorList>
            <person name="Alhindi T."/>
            <person name="Albdaiwi R."/>
        </authorList>
    </citation>
    <scope>NUCLEOTIDE SEQUENCE [LARGE SCALE GENOMIC DNA]</scope>
    <source>
        <strain evidence="10 11">GSFE11</strain>
    </source>
</reference>
<keyword evidence="4" id="KW-0808">Transferase</keyword>
<name>A0AAW5B582_9BACI</name>
<dbReference type="PROSITE" id="PS51480">
    <property type="entry name" value="DHAL"/>
    <property type="match status" value="1"/>
</dbReference>
<evidence type="ECO:0000313" key="11">
    <source>
        <dbReference type="Proteomes" id="UP001199631"/>
    </source>
</evidence>
<dbReference type="GO" id="GO:0047324">
    <property type="term" value="F:phosphoenolpyruvate-glycerone phosphotransferase activity"/>
    <property type="evidence" value="ECO:0007669"/>
    <property type="project" value="UniProtKB-EC"/>
</dbReference>
<dbReference type="GO" id="GO:0005829">
    <property type="term" value="C:cytosol"/>
    <property type="evidence" value="ECO:0007669"/>
    <property type="project" value="TreeGrafter"/>
</dbReference>
<evidence type="ECO:0000256" key="4">
    <source>
        <dbReference type="ARBA" id="ARBA00022679"/>
    </source>
</evidence>
<dbReference type="Gene3D" id="1.25.40.340">
    <property type="match status" value="1"/>
</dbReference>
<comment type="pathway">
    <text evidence="2">Polyol metabolism; glycerol degradation.</text>
</comment>
<evidence type="ECO:0000256" key="1">
    <source>
        <dbReference type="ARBA" id="ARBA00001113"/>
    </source>
</evidence>
<evidence type="ECO:0000259" key="9">
    <source>
        <dbReference type="PROSITE" id="PS51480"/>
    </source>
</evidence>
<dbReference type="SMART" id="SM01120">
    <property type="entry name" value="Dak2"/>
    <property type="match status" value="1"/>
</dbReference>
<dbReference type="PANTHER" id="PTHR28629:SF4">
    <property type="entry name" value="TRIOKINASE_FMN CYCLASE"/>
    <property type="match status" value="1"/>
</dbReference>
<evidence type="ECO:0000256" key="7">
    <source>
        <dbReference type="ARBA" id="ARBA00046577"/>
    </source>
</evidence>
<evidence type="ECO:0000256" key="2">
    <source>
        <dbReference type="ARBA" id="ARBA00004745"/>
    </source>
</evidence>
<dbReference type="NCBIfam" id="TIGR02365">
    <property type="entry name" value="dha_L_ycgS"/>
    <property type="match status" value="1"/>
</dbReference>
<dbReference type="PANTHER" id="PTHR28629">
    <property type="entry name" value="TRIOKINASE/FMN CYCLASE"/>
    <property type="match status" value="1"/>
</dbReference>
<proteinExistence type="predicted"/>
<comment type="catalytic activity">
    <reaction evidence="1">
        <text>dihydroxyacetone + phosphoenolpyruvate = dihydroxyacetone phosphate + pyruvate</text>
        <dbReference type="Rhea" id="RHEA:18381"/>
        <dbReference type="ChEBI" id="CHEBI:15361"/>
        <dbReference type="ChEBI" id="CHEBI:16016"/>
        <dbReference type="ChEBI" id="CHEBI:57642"/>
        <dbReference type="ChEBI" id="CHEBI:58702"/>
        <dbReference type="EC" id="2.7.1.121"/>
    </reaction>
</comment>
<dbReference type="Pfam" id="PF02734">
    <property type="entry name" value="Dak2"/>
    <property type="match status" value="1"/>
</dbReference>
<dbReference type="InterPro" id="IPR004007">
    <property type="entry name" value="DhaL_dom"/>
</dbReference>
<dbReference type="RefSeq" id="WP_238019885.1">
    <property type="nucleotide sequence ID" value="NZ_JAIFZM010000007.1"/>
</dbReference>
<keyword evidence="5 10" id="KW-0418">Kinase</keyword>